<evidence type="ECO:0008006" key="7">
    <source>
        <dbReference type="Google" id="ProtNLM"/>
    </source>
</evidence>
<proteinExistence type="predicted"/>
<dbReference type="RefSeq" id="WP_337694956.1">
    <property type="nucleotide sequence ID" value="NZ_JBBEGN010000004.1"/>
</dbReference>
<keyword evidence="2 4" id="KW-0472">Membrane</keyword>
<keyword evidence="6" id="KW-1185">Reference proteome</keyword>
<dbReference type="PANTHER" id="PTHR37042">
    <property type="entry name" value="OUTER MEMBRANE PROTEIN RV1973"/>
    <property type="match status" value="1"/>
</dbReference>
<feature type="transmembrane region" description="Helical" evidence="4">
    <location>
        <begin position="55"/>
        <end position="76"/>
    </location>
</feature>
<sequence length="214" mass="22942">MPRRSSSLDWADHDRRASHPEELRTLPTNDTLDKPESSSTRRGLRAPSQRTTIRILAVATALAFAAAVAAGVYWWIGSHGPTANQAYDRDVAVDAAEQIVVNINTVRPQTIDADLAAAQTSLTDPMLSEYQKVRQQFADSLKKAQASVVATPAGASLTAFDDDRGTASAIVAINVTASSANQQPTQKQQLFQVDMQRTPDGWKASKAAPTAGQS</sequence>
<dbReference type="EMBL" id="JBBEGN010000004">
    <property type="protein sequence ID" value="MEJ2868370.1"/>
    <property type="molecule type" value="Genomic_DNA"/>
</dbReference>
<organism evidence="5 6">
    <name type="scientific">Actinomycetospora aurantiaca</name>
    <dbReference type="NCBI Taxonomy" id="3129233"/>
    <lineage>
        <taxon>Bacteria</taxon>
        <taxon>Bacillati</taxon>
        <taxon>Actinomycetota</taxon>
        <taxon>Actinomycetes</taxon>
        <taxon>Pseudonocardiales</taxon>
        <taxon>Pseudonocardiaceae</taxon>
        <taxon>Actinomycetospora</taxon>
    </lineage>
</organism>
<evidence type="ECO:0000256" key="3">
    <source>
        <dbReference type="SAM" id="MobiDB-lite"/>
    </source>
</evidence>
<keyword evidence="4" id="KW-1133">Transmembrane helix</keyword>
<keyword evidence="4" id="KW-0812">Transmembrane</keyword>
<comment type="subcellular location">
    <subcellularLocation>
        <location evidence="1">Membrane</location>
    </subcellularLocation>
</comment>
<comment type="caution">
    <text evidence="5">The sequence shown here is derived from an EMBL/GenBank/DDBJ whole genome shotgun (WGS) entry which is preliminary data.</text>
</comment>
<feature type="region of interest" description="Disordered" evidence="3">
    <location>
        <begin position="195"/>
        <end position="214"/>
    </location>
</feature>
<feature type="region of interest" description="Disordered" evidence="3">
    <location>
        <begin position="1"/>
        <end position="46"/>
    </location>
</feature>
<reference evidence="5 6" key="1">
    <citation type="submission" date="2024-03" db="EMBL/GenBank/DDBJ databases">
        <title>Actinomycetospora sp. OC33-EN08, a novel actinomycete isolated from wild orchid (Aerides multiflora).</title>
        <authorList>
            <person name="Suriyachadkun C."/>
        </authorList>
    </citation>
    <scope>NUCLEOTIDE SEQUENCE [LARGE SCALE GENOMIC DNA]</scope>
    <source>
        <strain evidence="5 6">OC33-EN08</strain>
    </source>
</reference>
<dbReference type="Proteomes" id="UP001385809">
    <property type="component" value="Unassembled WGS sequence"/>
</dbReference>
<name>A0ABU8MM39_9PSEU</name>
<evidence type="ECO:0000313" key="5">
    <source>
        <dbReference type="EMBL" id="MEJ2868370.1"/>
    </source>
</evidence>
<evidence type="ECO:0000256" key="4">
    <source>
        <dbReference type="SAM" id="Phobius"/>
    </source>
</evidence>
<evidence type="ECO:0000256" key="2">
    <source>
        <dbReference type="ARBA" id="ARBA00023136"/>
    </source>
</evidence>
<protein>
    <recommendedName>
        <fullName evidence="7">Mce-associated membrane protein</fullName>
    </recommendedName>
</protein>
<gene>
    <name evidence="5" type="ORF">WCD74_11365</name>
</gene>
<evidence type="ECO:0000313" key="6">
    <source>
        <dbReference type="Proteomes" id="UP001385809"/>
    </source>
</evidence>
<accession>A0ABU8MM39</accession>
<feature type="compositionally biased region" description="Basic and acidic residues" evidence="3">
    <location>
        <begin position="10"/>
        <end position="24"/>
    </location>
</feature>
<evidence type="ECO:0000256" key="1">
    <source>
        <dbReference type="ARBA" id="ARBA00004370"/>
    </source>
</evidence>
<dbReference type="PANTHER" id="PTHR37042:SF4">
    <property type="entry name" value="OUTER MEMBRANE PROTEIN RV1973"/>
    <property type="match status" value="1"/>
</dbReference>